<gene>
    <name evidence="1" type="ordered locus">Rahaq2_2259</name>
</gene>
<dbReference type="PATRIC" id="fig|745277.3.peg.2174"/>
<dbReference type="OrthoDB" id="8716700at2"/>
<evidence type="ECO:0000313" key="2">
    <source>
        <dbReference type="Proteomes" id="UP000009010"/>
    </source>
</evidence>
<dbReference type="Pfam" id="PF05013">
    <property type="entry name" value="FGase"/>
    <property type="match status" value="1"/>
</dbReference>
<protein>
    <submittedName>
        <fullName evidence="1">N-formylglutamate amidohydrolase</fullName>
    </submittedName>
</protein>
<dbReference type="EMBL" id="CP003244">
    <property type="protein sequence ID" value="AEX52114.1"/>
    <property type="molecule type" value="Genomic_DNA"/>
</dbReference>
<dbReference type="InterPro" id="IPR007709">
    <property type="entry name" value="N-FG_amidohydro"/>
</dbReference>
<dbReference type="KEGG" id="raq:Rahaq2_2259"/>
<accession>H2IZC7</accession>
<sequence>MSLSTANVIAEPYHFIQGTAPLLISIPHAGTHLTPEVASGLSEAALPLSDTDWHIPQLYDFARSLGASILVGQYSRFVIDLNRPSDDKPLYTTATTGLYPETLFDGRATFKPGMTPTDTQRQQYLDQIWQPYHQQIQSELARMKQEFGYALLFDAHSIASVIPRLFDGQLPDLNLGTNSGASCSPALSEILERTCQQQTRFSHVLNGRFKGGYITRAYGQPDRDIHAVQLELAQVNYMEEMEPFAYSPDKAAELQVLLKQLLEGMVGWGEDAYKQGTVAK</sequence>
<dbReference type="Gene3D" id="3.40.630.40">
    <property type="entry name" value="Zn-dependent exopeptidases"/>
    <property type="match status" value="1"/>
</dbReference>
<dbReference type="SUPFAM" id="SSF53187">
    <property type="entry name" value="Zn-dependent exopeptidases"/>
    <property type="match status" value="1"/>
</dbReference>
<dbReference type="InterPro" id="IPR010247">
    <property type="entry name" value="HutG_amidohyd"/>
</dbReference>
<proteinExistence type="predicted"/>
<reference evidence="2" key="2">
    <citation type="submission" date="2012-01" db="EMBL/GenBank/DDBJ databases">
        <title>Complete sequence of chromosome of Rahnella aquatilis CIP 78.65.</title>
        <authorList>
            <person name="Lucas S."/>
            <person name="Han J."/>
            <person name="Lapidus A."/>
            <person name="Cheng J.-F."/>
            <person name="Goodwin L."/>
            <person name="Pitluck S."/>
            <person name="Peters L."/>
            <person name="Ovchinnikova G."/>
            <person name="Held B."/>
            <person name="Detter J.C."/>
            <person name="Han C."/>
            <person name="Tapia R."/>
            <person name="Land M."/>
            <person name="Hauser L."/>
            <person name="Kyrpides N."/>
            <person name="Ivanova N."/>
            <person name="Pagani I."/>
            <person name="Sobecky P."/>
            <person name="Martinez R."/>
            <person name="Woyke T."/>
        </authorList>
    </citation>
    <scope>NUCLEOTIDE SEQUENCE [LARGE SCALE GENOMIC DNA]</scope>
    <source>
        <strain evidence="2">ATCC 33071 / DSM 4594 / JCM 1683 / NBRC 105701 / NCIMB 13365 / CIP 78.65</strain>
    </source>
</reference>
<dbReference type="STRING" id="745277.Rahaq2_2259"/>
<keyword evidence="2" id="KW-1185">Reference proteome</keyword>
<reference evidence="1 2" key="1">
    <citation type="journal article" date="2012" name="J. Bacteriol.">
        <title>Complete Genome Sequence of Rahnella aquatilis CIP 78.65.</title>
        <authorList>
            <person name="Martinez R.J."/>
            <person name="Bruce D."/>
            <person name="Detter C."/>
            <person name="Goodwin L.A."/>
            <person name="Han J."/>
            <person name="Han C.S."/>
            <person name="Held B."/>
            <person name="Land M.L."/>
            <person name="Mikhailova N."/>
            <person name="Nolan M."/>
            <person name="Pennacchio L."/>
            <person name="Pitluck S."/>
            <person name="Tapia R."/>
            <person name="Woyke T."/>
            <person name="Sobecky P.A."/>
        </authorList>
    </citation>
    <scope>NUCLEOTIDE SEQUENCE [LARGE SCALE GENOMIC DNA]</scope>
    <source>
        <strain evidence="2">ATCC 33071 / DSM 4594 / JCM 1683 / NBRC 105701 / NCIMB 13365 / CIP 78.65</strain>
    </source>
</reference>
<keyword evidence="1" id="KW-0378">Hydrolase</keyword>
<dbReference type="HOGENOM" id="CLU_069318_0_0_6"/>
<dbReference type="NCBIfam" id="TIGR02017">
    <property type="entry name" value="hutG_amidohyd"/>
    <property type="match status" value="1"/>
</dbReference>
<organism evidence="1 2">
    <name type="scientific">Rahnella aquatilis (strain ATCC 33071 / DSM 4594 / JCM 1683 / NBRC 105701 / NCIMB 13365 / CIP 78.65)</name>
    <dbReference type="NCBI Taxonomy" id="745277"/>
    <lineage>
        <taxon>Bacteria</taxon>
        <taxon>Pseudomonadati</taxon>
        <taxon>Pseudomonadota</taxon>
        <taxon>Gammaproteobacteria</taxon>
        <taxon>Enterobacterales</taxon>
        <taxon>Yersiniaceae</taxon>
        <taxon>Rahnella</taxon>
    </lineage>
</organism>
<dbReference type="GO" id="GO:0016787">
    <property type="term" value="F:hydrolase activity"/>
    <property type="evidence" value="ECO:0007669"/>
    <property type="project" value="UniProtKB-KW"/>
</dbReference>
<name>H2IZC7_RAHAC</name>
<evidence type="ECO:0000313" key="1">
    <source>
        <dbReference type="EMBL" id="AEX52114.1"/>
    </source>
</evidence>
<dbReference type="AlphaFoldDB" id="H2IZC7"/>
<dbReference type="eggNOG" id="COG3741">
    <property type="taxonomic scope" value="Bacteria"/>
</dbReference>
<dbReference type="RefSeq" id="WP_015697284.1">
    <property type="nucleotide sequence ID" value="NC_016818.1"/>
</dbReference>
<dbReference type="Proteomes" id="UP000009010">
    <property type="component" value="Chromosome"/>
</dbReference>